<proteinExistence type="predicted"/>
<protein>
    <submittedName>
        <fullName evidence="1">Unannotated protein</fullName>
    </submittedName>
</protein>
<name>A0A6J7W4U7_9ZZZZ</name>
<gene>
    <name evidence="1" type="ORF">UFOPK4442_00465</name>
</gene>
<reference evidence="1" key="1">
    <citation type="submission" date="2020-05" db="EMBL/GenBank/DDBJ databases">
        <authorList>
            <person name="Chiriac C."/>
            <person name="Salcher M."/>
            <person name="Ghai R."/>
            <person name="Kavagutti S V."/>
        </authorList>
    </citation>
    <scope>NUCLEOTIDE SEQUENCE</scope>
</reference>
<dbReference type="EMBL" id="CAFBSA010000067">
    <property type="protein sequence ID" value="CAB5148066.1"/>
    <property type="molecule type" value="Genomic_DNA"/>
</dbReference>
<sequence length="37" mass="3978">MLVHEVIDAITTSPLATVVSLPLTFKSILDLLVLSVK</sequence>
<accession>A0A6J7W4U7</accession>
<evidence type="ECO:0000313" key="1">
    <source>
        <dbReference type="EMBL" id="CAB5148066.1"/>
    </source>
</evidence>
<dbReference type="AlphaFoldDB" id="A0A6J7W4U7"/>
<organism evidence="1">
    <name type="scientific">freshwater metagenome</name>
    <dbReference type="NCBI Taxonomy" id="449393"/>
    <lineage>
        <taxon>unclassified sequences</taxon>
        <taxon>metagenomes</taxon>
        <taxon>ecological metagenomes</taxon>
    </lineage>
</organism>